<dbReference type="eggNOG" id="COG3706">
    <property type="taxonomic scope" value="Bacteria"/>
</dbReference>
<gene>
    <name evidence="6" type="ordered locus">Fraau_2424</name>
</gene>
<dbReference type="RefSeq" id="WP_014403792.1">
    <property type="nucleotide sequence ID" value="NC_017033.1"/>
</dbReference>
<feature type="domain" description="Response regulatory" evidence="4">
    <location>
        <begin position="7"/>
        <end position="124"/>
    </location>
</feature>
<feature type="domain" description="GGDEF" evidence="5">
    <location>
        <begin position="195"/>
        <end position="333"/>
    </location>
</feature>
<dbReference type="InterPro" id="IPR043128">
    <property type="entry name" value="Rev_trsase/Diguanyl_cyclase"/>
</dbReference>
<dbReference type="InterPro" id="IPR052163">
    <property type="entry name" value="DGC-Regulatory_Protein"/>
</dbReference>
<dbReference type="PANTHER" id="PTHR46663">
    <property type="entry name" value="DIGUANYLATE CYCLASE DGCT-RELATED"/>
    <property type="match status" value="1"/>
</dbReference>
<dbReference type="Gene3D" id="3.40.50.2300">
    <property type="match status" value="1"/>
</dbReference>
<dbReference type="GO" id="GO:0003824">
    <property type="term" value="F:catalytic activity"/>
    <property type="evidence" value="ECO:0007669"/>
    <property type="project" value="UniProtKB-ARBA"/>
</dbReference>
<dbReference type="STRING" id="767434.Fraau_2424"/>
<dbReference type="Proteomes" id="UP000005234">
    <property type="component" value="Chromosome"/>
</dbReference>
<keyword evidence="7" id="KW-1185">Reference proteome</keyword>
<dbReference type="InterPro" id="IPR001789">
    <property type="entry name" value="Sig_transdc_resp-reg_receiver"/>
</dbReference>
<dbReference type="FunFam" id="3.30.70.270:FF:000001">
    <property type="entry name" value="Diguanylate cyclase domain protein"/>
    <property type="match status" value="1"/>
</dbReference>
<feature type="modified residue" description="4-aspartylphosphate" evidence="2">
    <location>
        <position position="56"/>
    </location>
</feature>
<keyword evidence="2" id="KW-0597">Phosphoprotein</keyword>
<accession>H8L6B2</accession>
<dbReference type="CDD" id="cd01949">
    <property type="entry name" value="GGDEF"/>
    <property type="match status" value="1"/>
</dbReference>
<dbReference type="SMART" id="SM00448">
    <property type="entry name" value="REC"/>
    <property type="match status" value="1"/>
</dbReference>
<sequence>MNTVKPKLLVVDDLTANLVAMRHLLADCGAEIFEASSGNQALALCLDHQFALVLLDVNMPDMDGFEVAQWINESEQLGETPIIFLTAAYGDDPNRIKGYRMGAIDYIAKPINDIVLQSKVRVFLELYHARQQLQQVLRDLAERNQQLLDEIAVRKRIEAQVRYEASHDSLTGLPNRSCFFERLQQALVTAIHQDRGFAVVCFDLDGFKSINDEFGHAAGDALLCALASRLQGMMGADDTAARLGGDEFALILRDFNRTDPAMERCEFLREHLTEPYPIHYDGQSVTVQIGVSFGFTLWHDAPEQGPDQMIRSADKAMYDAKRGGKNRSASVNHAAPAPLDTAATQA</sequence>
<dbReference type="GO" id="GO:0000160">
    <property type="term" value="P:phosphorelay signal transduction system"/>
    <property type="evidence" value="ECO:0007669"/>
    <property type="project" value="InterPro"/>
</dbReference>
<organism evidence="6 7">
    <name type="scientific">Frateuria aurantia (strain ATCC 33424 / DSM 6220 / KCTC 2777 / LMG 1558 / NBRC 3245 / NCIMB 13370)</name>
    <name type="common">Acetobacter aurantius</name>
    <dbReference type="NCBI Taxonomy" id="767434"/>
    <lineage>
        <taxon>Bacteria</taxon>
        <taxon>Pseudomonadati</taxon>
        <taxon>Pseudomonadota</taxon>
        <taxon>Gammaproteobacteria</taxon>
        <taxon>Lysobacterales</taxon>
        <taxon>Rhodanobacteraceae</taxon>
        <taxon>Frateuria</taxon>
    </lineage>
</organism>
<evidence type="ECO:0000313" key="6">
    <source>
        <dbReference type="EMBL" id="AFC86789.1"/>
    </source>
</evidence>
<reference evidence="6" key="1">
    <citation type="submission" date="2012-02" db="EMBL/GenBank/DDBJ databases">
        <title>The complete genome of Frateuria aurantia DSM 6220.</title>
        <authorList>
            <consortium name="US DOE Joint Genome Institute (JGI-PGF)"/>
            <person name="Lucas S."/>
            <person name="Copeland A."/>
            <person name="Lapidus A."/>
            <person name="Glavina del Rio T."/>
            <person name="Dalin E."/>
            <person name="Tice H."/>
            <person name="Bruce D."/>
            <person name="Goodwin L."/>
            <person name="Pitluck S."/>
            <person name="Peters L."/>
            <person name="Ovchinnikova G."/>
            <person name="Teshima H."/>
            <person name="Kyrpides N."/>
            <person name="Mavromatis K."/>
            <person name="Ivanova N."/>
            <person name="Brettin T."/>
            <person name="Detter J.C."/>
            <person name="Han C."/>
            <person name="Larimer F."/>
            <person name="Land M."/>
            <person name="Hauser L."/>
            <person name="Markowitz V."/>
            <person name="Cheng J.-F."/>
            <person name="Hugenholtz P."/>
            <person name="Woyke T."/>
            <person name="Wu D."/>
            <person name="Brambilla E."/>
            <person name="Klenk H.-P."/>
            <person name="Eisen J.A."/>
        </authorList>
    </citation>
    <scope>NUCLEOTIDE SEQUENCE</scope>
    <source>
        <strain evidence="6">DSM 6220</strain>
    </source>
</reference>
<dbReference type="SUPFAM" id="SSF52172">
    <property type="entry name" value="CheY-like"/>
    <property type="match status" value="1"/>
</dbReference>
<dbReference type="SMART" id="SM00267">
    <property type="entry name" value="GGDEF"/>
    <property type="match status" value="1"/>
</dbReference>
<dbReference type="SUPFAM" id="SSF55073">
    <property type="entry name" value="Nucleotide cyclase"/>
    <property type="match status" value="1"/>
</dbReference>
<evidence type="ECO:0000313" key="7">
    <source>
        <dbReference type="Proteomes" id="UP000005234"/>
    </source>
</evidence>
<dbReference type="HOGENOM" id="CLU_000445_11_28_6"/>
<feature type="region of interest" description="Disordered" evidence="3">
    <location>
        <begin position="320"/>
        <end position="346"/>
    </location>
</feature>
<dbReference type="InterPro" id="IPR000160">
    <property type="entry name" value="GGDEF_dom"/>
</dbReference>
<dbReference type="NCBIfam" id="TIGR00254">
    <property type="entry name" value="GGDEF"/>
    <property type="match status" value="1"/>
</dbReference>
<evidence type="ECO:0000256" key="2">
    <source>
        <dbReference type="PROSITE-ProRule" id="PRU00169"/>
    </source>
</evidence>
<dbReference type="InterPro" id="IPR011006">
    <property type="entry name" value="CheY-like_superfamily"/>
</dbReference>
<dbReference type="InterPro" id="IPR029787">
    <property type="entry name" value="Nucleotide_cyclase"/>
</dbReference>
<evidence type="ECO:0000259" key="5">
    <source>
        <dbReference type="PROSITE" id="PS50887"/>
    </source>
</evidence>
<dbReference type="EMBL" id="CP003350">
    <property type="protein sequence ID" value="AFC86789.1"/>
    <property type="molecule type" value="Genomic_DNA"/>
</dbReference>
<dbReference type="PROSITE" id="PS50110">
    <property type="entry name" value="RESPONSE_REGULATORY"/>
    <property type="match status" value="1"/>
</dbReference>
<dbReference type="Pfam" id="PF00072">
    <property type="entry name" value="Response_reg"/>
    <property type="match status" value="1"/>
</dbReference>
<comment type="cofactor">
    <cofactor evidence="1">
        <name>Mg(2+)</name>
        <dbReference type="ChEBI" id="CHEBI:18420"/>
    </cofactor>
</comment>
<dbReference type="Gene3D" id="3.30.70.270">
    <property type="match status" value="1"/>
</dbReference>
<dbReference type="OrthoDB" id="8807260at2"/>
<dbReference type="PANTHER" id="PTHR46663:SF2">
    <property type="entry name" value="GGDEF DOMAIN-CONTAINING PROTEIN"/>
    <property type="match status" value="1"/>
</dbReference>
<protein>
    <submittedName>
        <fullName evidence="6">Diguanylate cyclase (GGDEF) domain-containing protein</fullName>
    </submittedName>
</protein>
<dbReference type="PROSITE" id="PS50887">
    <property type="entry name" value="GGDEF"/>
    <property type="match status" value="1"/>
</dbReference>
<evidence type="ECO:0000259" key="4">
    <source>
        <dbReference type="PROSITE" id="PS50110"/>
    </source>
</evidence>
<dbReference type="AlphaFoldDB" id="H8L6B2"/>
<dbReference type="Pfam" id="PF00990">
    <property type="entry name" value="GGDEF"/>
    <property type="match status" value="1"/>
</dbReference>
<evidence type="ECO:0000256" key="1">
    <source>
        <dbReference type="ARBA" id="ARBA00001946"/>
    </source>
</evidence>
<evidence type="ECO:0000256" key="3">
    <source>
        <dbReference type="SAM" id="MobiDB-lite"/>
    </source>
</evidence>
<dbReference type="KEGG" id="fau:Fraau_2424"/>
<name>H8L6B2_FRAAD</name>
<proteinExistence type="predicted"/>